<keyword evidence="3" id="KW-1185">Reference proteome</keyword>
<dbReference type="InterPro" id="IPR020108">
    <property type="entry name" value="Spore_coat_CotD"/>
</dbReference>
<dbReference type="RefSeq" id="WP_084612958.1">
    <property type="nucleotide sequence ID" value="NZ_CAXOIH010000017.1"/>
</dbReference>
<dbReference type="Proteomes" id="UP000040453">
    <property type="component" value="Unassembled WGS sequence"/>
</dbReference>
<organism evidence="2 3">
    <name type="scientific">Oceanobacillus oncorhynchi</name>
    <dbReference type="NCBI Taxonomy" id="545501"/>
    <lineage>
        <taxon>Bacteria</taxon>
        <taxon>Bacillati</taxon>
        <taxon>Bacillota</taxon>
        <taxon>Bacilli</taxon>
        <taxon>Bacillales</taxon>
        <taxon>Bacillaceae</taxon>
        <taxon>Oceanobacillus</taxon>
    </lineage>
</organism>
<dbReference type="AlphaFoldDB" id="A0A0A1MXB3"/>
<reference evidence="2 3" key="1">
    <citation type="submission" date="2014-11" db="EMBL/GenBank/DDBJ databases">
        <authorList>
            <person name="Urmite Genomes Urmite Genomes"/>
        </authorList>
    </citation>
    <scope>NUCLEOTIDE SEQUENCE [LARGE SCALE GENOMIC DNA]</scope>
    <source>
        <strain evidence="2 3">Oc5</strain>
    </source>
</reference>
<proteinExistence type="predicted"/>
<evidence type="ECO:0000313" key="3">
    <source>
        <dbReference type="Proteomes" id="UP000040453"/>
    </source>
</evidence>
<keyword evidence="2" id="KW-0167">Capsid protein</keyword>
<accession>A0A0A1MXB3</accession>
<dbReference type="EMBL" id="CDGG01000001">
    <property type="protein sequence ID" value="CEI83431.1"/>
    <property type="molecule type" value="Genomic_DNA"/>
</dbReference>
<name>A0A0A1MXB3_9BACI</name>
<evidence type="ECO:0000256" key="1">
    <source>
        <dbReference type="SAM" id="MobiDB-lite"/>
    </source>
</evidence>
<gene>
    <name evidence="2" type="ORF">BN997_03340</name>
</gene>
<sequence>MSRDKCQCSRCRNSNRDEDVRVHPTRHEVRTTNSVKTVKNIHPTEIKNVHRTIVRNENYYPVRESNVNETVVENYDCGSDVNDSSNCRRVGGSNNGGGGNHHHSDHCGKRSENRCERKRSCGCGRNRNWFF</sequence>
<dbReference type="OrthoDB" id="2943345at2"/>
<protein>
    <submittedName>
        <fullName evidence="2">Inner spore coat protein D</fullName>
    </submittedName>
</protein>
<feature type="region of interest" description="Disordered" evidence="1">
    <location>
        <begin position="89"/>
        <end position="110"/>
    </location>
</feature>
<dbReference type="STRING" id="545501.BN997_03340"/>
<keyword evidence="2" id="KW-0946">Virion</keyword>
<dbReference type="Pfam" id="PF11122">
    <property type="entry name" value="Spore-coat_CotD"/>
    <property type="match status" value="1"/>
</dbReference>
<evidence type="ECO:0000313" key="2">
    <source>
        <dbReference type="EMBL" id="CEI83431.1"/>
    </source>
</evidence>